<dbReference type="EMBL" id="CAXLJL010000822">
    <property type="protein sequence ID" value="CAL5141079.1"/>
    <property type="molecule type" value="Genomic_DNA"/>
</dbReference>
<feature type="domain" description="Snake toxin/toxin-like" evidence="2">
    <location>
        <begin position="25"/>
        <end position="95"/>
    </location>
</feature>
<dbReference type="SUPFAM" id="SSF57302">
    <property type="entry name" value="Snake toxin-like"/>
    <property type="match status" value="1"/>
</dbReference>
<feature type="chain" id="PRO_5043830930" description="Snake toxin/toxin-like domain-containing protein" evidence="1">
    <location>
        <begin position="22"/>
        <end position="121"/>
    </location>
</feature>
<dbReference type="InterPro" id="IPR035076">
    <property type="entry name" value="Toxin/TOLIP"/>
</dbReference>
<name>A0AAV2TX26_CALDB</name>
<sequence>MALRYPLIFAILSALLSLTNAEKYKCYECNLCPEPFTTADVEIANDCAQCGTTTTYSGNEVISSTRRCLSSCTPSDKEMFGTRMKTDCCTADLCNSASSNHHQLAFVVATSLLTLVPVFFC</sequence>
<dbReference type="Gene3D" id="2.10.60.10">
    <property type="entry name" value="CD59"/>
    <property type="match status" value="1"/>
</dbReference>
<protein>
    <recommendedName>
        <fullName evidence="2">Snake toxin/toxin-like domain-containing protein</fullName>
    </recommendedName>
</protein>
<reference evidence="3" key="1">
    <citation type="submission" date="2024-06" db="EMBL/GenBank/DDBJ databases">
        <authorList>
            <person name="Liu X."/>
            <person name="Lenzi L."/>
            <person name="Haldenby T S."/>
            <person name="Uol C."/>
        </authorList>
    </citation>
    <scope>NUCLEOTIDE SEQUENCE</scope>
</reference>
<comment type="caution">
    <text evidence="3">The sequence shown here is derived from an EMBL/GenBank/DDBJ whole genome shotgun (WGS) entry which is preliminary data.</text>
</comment>
<feature type="signal peptide" evidence="1">
    <location>
        <begin position="1"/>
        <end position="21"/>
    </location>
</feature>
<dbReference type="Proteomes" id="UP001497525">
    <property type="component" value="Unassembled WGS sequence"/>
</dbReference>
<evidence type="ECO:0000259" key="2">
    <source>
        <dbReference type="Pfam" id="PF00087"/>
    </source>
</evidence>
<dbReference type="InterPro" id="IPR045860">
    <property type="entry name" value="Snake_toxin-like_sf"/>
</dbReference>
<evidence type="ECO:0000313" key="3">
    <source>
        <dbReference type="EMBL" id="CAL5141079.1"/>
    </source>
</evidence>
<keyword evidence="1" id="KW-0732">Signal</keyword>
<dbReference type="AlphaFoldDB" id="A0AAV2TX26"/>
<organism evidence="3 4">
    <name type="scientific">Calicophoron daubneyi</name>
    <name type="common">Rumen fluke</name>
    <name type="synonym">Paramphistomum daubneyi</name>
    <dbReference type="NCBI Taxonomy" id="300641"/>
    <lineage>
        <taxon>Eukaryota</taxon>
        <taxon>Metazoa</taxon>
        <taxon>Spiralia</taxon>
        <taxon>Lophotrochozoa</taxon>
        <taxon>Platyhelminthes</taxon>
        <taxon>Trematoda</taxon>
        <taxon>Digenea</taxon>
        <taxon>Plagiorchiida</taxon>
        <taxon>Pronocephalata</taxon>
        <taxon>Paramphistomoidea</taxon>
        <taxon>Paramphistomidae</taxon>
        <taxon>Calicophoron</taxon>
    </lineage>
</organism>
<dbReference type="Pfam" id="PF00087">
    <property type="entry name" value="Toxin_TOLIP"/>
    <property type="match status" value="1"/>
</dbReference>
<evidence type="ECO:0000313" key="4">
    <source>
        <dbReference type="Proteomes" id="UP001497525"/>
    </source>
</evidence>
<evidence type="ECO:0000256" key="1">
    <source>
        <dbReference type="SAM" id="SignalP"/>
    </source>
</evidence>
<accession>A0AAV2TX26</accession>
<gene>
    <name evidence="3" type="ORF">CDAUBV1_LOCUS16357</name>
</gene>
<proteinExistence type="predicted"/>